<proteinExistence type="predicted"/>
<accession>B8HHN8</accession>
<dbReference type="Proteomes" id="UP000002505">
    <property type="component" value="Plasmid pACHL01"/>
</dbReference>
<dbReference type="EMBL" id="CP001342">
    <property type="protein sequence ID" value="ACL41935.1"/>
    <property type="molecule type" value="Genomic_DNA"/>
</dbReference>
<evidence type="ECO:0000313" key="1">
    <source>
        <dbReference type="EMBL" id="ACL41935.1"/>
    </source>
</evidence>
<dbReference type="RefSeq" id="WP_012622952.1">
    <property type="nucleotide sequence ID" value="NC_011879.1"/>
</dbReference>
<dbReference type="AlphaFoldDB" id="B8HHN8"/>
<keyword evidence="1" id="KW-0614">Plasmid</keyword>
<evidence type="ECO:0000313" key="2">
    <source>
        <dbReference type="Proteomes" id="UP000002505"/>
    </source>
</evidence>
<organism evidence="1 2">
    <name type="scientific">Pseudarthrobacter chlorophenolicus (strain ATCC 700700 / DSM 12829 / CIP 107037 / JCM 12360 / KCTC 9906 / NCIMB 13794 / A6)</name>
    <name type="common">Arthrobacter chlorophenolicus</name>
    <dbReference type="NCBI Taxonomy" id="452863"/>
    <lineage>
        <taxon>Bacteria</taxon>
        <taxon>Bacillati</taxon>
        <taxon>Actinomycetota</taxon>
        <taxon>Actinomycetes</taxon>
        <taxon>Micrococcales</taxon>
        <taxon>Micrococcaceae</taxon>
        <taxon>Pseudarthrobacter</taxon>
    </lineage>
</organism>
<sequence>MSPFKIPSDKKIDPSKLDAWIQMNTIQRAVHSPGPAFVYIKDIEAEISGPEIDPVRLQALIDEKAVRKGDPTAGVQFIYLDDFMDGFRGTRLEPADVITAGAIERQRQEQMRKQQ</sequence>
<geneLocation type="plasmid" evidence="1 2">
    <name>pACHL01</name>
</geneLocation>
<dbReference type="KEGG" id="ach:Achl_3984"/>
<dbReference type="OrthoDB" id="9898306at2"/>
<name>B8HHN8_PSECP</name>
<reference evidence="1" key="1">
    <citation type="submission" date="2009-01" db="EMBL/GenBank/DDBJ databases">
        <title>Complete sequence of plasmid1 of Arthrobacter chlorophenolicus A6.</title>
        <authorList>
            <consortium name="US DOE Joint Genome Institute"/>
            <person name="Lucas S."/>
            <person name="Copeland A."/>
            <person name="Lapidus A."/>
            <person name="Glavina del Rio T."/>
            <person name="Tice H."/>
            <person name="Bruce D."/>
            <person name="Goodwin L."/>
            <person name="Pitluck S."/>
            <person name="Goltsman E."/>
            <person name="Clum A."/>
            <person name="Larimer F."/>
            <person name="Land M."/>
            <person name="Hauser L."/>
            <person name="Kyrpides N."/>
            <person name="Mikhailova N."/>
            <person name="Jansson J."/>
            <person name="Richardson P."/>
        </authorList>
    </citation>
    <scope>NUCLEOTIDE SEQUENCE [LARGE SCALE GENOMIC DNA]</scope>
    <source>
        <strain evidence="1">A6</strain>
        <plasmid evidence="1">pACHL01</plasmid>
    </source>
</reference>
<gene>
    <name evidence="1" type="ordered locus">Achl_3984</name>
</gene>
<protein>
    <submittedName>
        <fullName evidence="1">Uncharacterized protein</fullName>
    </submittedName>
</protein>
<dbReference type="HOGENOM" id="CLU_2103933_0_0_11"/>
<keyword evidence="2" id="KW-1185">Reference proteome</keyword>